<reference evidence="4" key="1">
    <citation type="submission" date="2016-08" db="EMBL/GenBank/DDBJ databases">
        <authorList>
            <person name="Seilhamer J.J."/>
        </authorList>
    </citation>
    <scope>NUCLEOTIDE SEQUENCE</scope>
    <source>
        <strain evidence="4">86</strain>
    </source>
</reference>
<dbReference type="Gene3D" id="2.40.10.120">
    <property type="match status" value="1"/>
</dbReference>
<feature type="region of interest" description="Disordered" evidence="3">
    <location>
        <begin position="128"/>
        <end position="183"/>
    </location>
</feature>
<evidence type="ECO:0000256" key="2">
    <source>
        <dbReference type="ARBA" id="ARBA00022801"/>
    </source>
</evidence>
<dbReference type="EMBL" id="FMJD01000013">
    <property type="protein sequence ID" value="SCM79541.1"/>
    <property type="molecule type" value="Genomic_DNA"/>
</dbReference>
<dbReference type="RefSeq" id="WP_288198623.1">
    <property type="nucleotide sequence ID" value="NZ_LT608334.1"/>
</dbReference>
<evidence type="ECO:0000313" key="4">
    <source>
        <dbReference type="EMBL" id="SCM79541.1"/>
    </source>
</evidence>
<organism evidence="4">
    <name type="scientific">uncultured Pleomorphomonas sp</name>
    <dbReference type="NCBI Taxonomy" id="442121"/>
    <lineage>
        <taxon>Bacteria</taxon>
        <taxon>Pseudomonadati</taxon>
        <taxon>Pseudomonadota</taxon>
        <taxon>Alphaproteobacteria</taxon>
        <taxon>Hyphomicrobiales</taxon>
        <taxon>Pleomorphomonadaceae</taxon>
        <taxon>Pleomorphomonas</taxon>
        <taxon>environmental samples</taxon>
    </lineage>
</organism>
<feature type="compositionally biased region" description="Basic and acidic residues" evidence="3">
    <location>
        <begin position="130"/>
        <end position="165"/>
    </location>
</feature>
<keyword evidence="1" id="KW-0645">Protease</keyword>
<dbReference type="PRINTS" id="PR00834">
    <property type="entry name" value="PROTEASES2C"/>
</dbReference>
<feature type="region of interest" description="Disordered" evidence="3">
    <location>
        <begin position="1"/>
        <end position="28"/>
    </location>
</feature>
<dbReference type="InterPro" id="IPR001940">
    <property type="entry name" value="Peptidase_S1C"/>
</dbReference>
<dbReference type="InterPro" id="IPR009003">
    <property type="entry name" value="Peptidase_S1_PA"/>
</dbReference>
<dbReference type="PANTHER" id="PTHR43343:SF3">
    <property type="entry name" value="PROTEASE DO-LIKE 8, CHLOROPLASTIC"/>
    <property type="match status" value="1"/>
</dbReference>
<accession>A0A212LPY4</accession>
<dbReference type="SUPFAM" id="SSF50494">
    <property type="entry name" value="Trypsin-like serine proteases"/>
    <property type="match status" value="1"/>
</dbReference>
<dbReference type="AlphaFoldDB" id="A0A212LPY4"/>
<protein>
    <submittedName>
        <fullName evidence="4">Putative S1B family peptidase</fullName>
    </submittedName>
</protein>
<proteinExistence type="predicted"/>
<dbReference type="GO" id="GO:0006508">
    <property type="term" value="P:proteolysis"/>
    <property type="evidence" value="ECO:0007669"/>
    <property type="project" value="UniProtKB-KW"/>
</dbReference>
<dbReference type="InterPro" id="IPR051201">
    <property type="entry name" value="Chloro_Bact_Ser_Proteases"/>
</dbReference>
<gene>
    <name evidence="4" type="ORF">KL86PLE_90485</name>
</gene>
<feature type="compositionally biased region" description="Low complexity" evidence="3">
    <location>
        <begin position="166"/>
        <end position="179"/>
    </location>
</feature>
<sequence>MKKRPIYSRSGKPRGAGDAPWLAPDGGEPVFVAPAEPDGPPLRQRFGAWWGGLYGRHQGKLLVAISVATTLAVVGLYHSLQPAAQRLTQPQLNAAVNYALDERPRPPSVTSVAYAKIIGSVVRVNGFDPDADKAGNDKAGKKSEDRLGDARKPEDGQKPGDDKQAEAPIPDAKPAPDAEAGVDGDFHKKYSAVGTGVVIDDRGTILTNLHVAGAAPRLRVVFADGSESDASLVGAQPENDLAIIRPAILPDDLEPATLASTANLRPGDDVVAVGFPFGIGPSASAGVVSGLKRQFGEEDGGRTIGNLIQFDAAANPGNSGGPLVNADGEVVGIVTAILNPSGVRTFAGIGFAVPIENAMGGLGESPL</sequence>
<name>A0A212LPY4_9HYPH</name>
<dbReference type="Pfam" id="PF13365">
    <property type="entry name" value="Trypsin_2"/>
    <property type="match status" value="1"/>
</dbReference>
<dbReference type="PANTHER" id="PTHR43343">
    <property type="entry name" value="PEPTIDASE S12"/>
    <property type="match status" value="1"/>
</dbReference>
<dbReference type="GO" id="GO:0004252">
    <property type="term" value="F:serine-type endopeptidase activity"/>
    <property type="evidence" value="ECO:0007669"/>
    <property type="project" value="InterPro"/>
</dbReference>
<evidence type="ECO:0000256" key="3">
    <source>
        <dbReference type="SAM" id="MobiDB-lite"/>
    </source>
</evidence>
<evidence type="ECO:0000256" key="1">
    <source>
        <dbReference type="ARBA" id="ARBA00022670"/>
    </source>
</evidence>
<keyword evidence="2" id="KW-0378">Hydrolase</keyword>